<keyword evidence="5" id="KW-1185">Reference proteome</keyword>
<accession>A0A642UTD1</accession>
<dbReference type="InterPro" id="IPR051639">
    <property type="entry name" value="BCD1"/>
</dbReference>
<gene>
    <name evidence="4" type="ORF">TRICI_005368</name>
</gene>
<dbReference type="Pfam" id="PF25790">
    <property type="entry name" value="BCD1"/>
    <property type="match status" value="1"/>
</dbReference>
<feature type="region of interest" description="Disordered" evidence="2">
    <location>
        <begin position="187"/>
        <end position="242"/>
    </location>
</feature>
<dbReference type="GO" id="GO:0070761">
    <property type="term" value="C:pre-snoRNP complex"/>
    <property type="evidence" value="ECO:0007669"/>
    <property type="project" value="TreeGrafter"/>
</dbReference>
<evidence type="ECO:0000256" key="2">
    <source>
        <dbReference type="SAM" id="MobiDB-lite"/>
    </source>
</evidence>
<protein>
    <recommendedName>
        <fullName evidence="3">BCD1 alpha/beta domain-containing protein</fullName>
    </recommendedName>
</protein>
<comment type="caution">
    <text evidence="4">The sequence shown here is derived from an EMBL/GenBank/DDBJ whole genome shotgun (WGS) entry which is preliminary data.</text>
</comment>
<evidence type="ECO:0000256" key="1">
    <source>
        <dbReference type="ARBA" id="ARBA00022553"/>
    </source>
</evidence>
<organism evidence="4 5">
    <name type="scientific">Trichomonascus ciferrii</name>
    <dbReference type="NCBI Taxonomy" id="44093"/>
    <lineage>
        <taxon>Eukaryota</taxon>
        <taxon>Fungi</taxon>
        <taxon>Dikarya</taxon>
        <taxon>Ascomycota</taxon>
        <taxon>Saccharomycotina</taxon>
        <taxon>Dipodascomycetes</taxon>
        <taxon>Dipodascales</taxon>
        <taxon>Trichomonascaceae</taxon>
        <taxon>Trichomonascus</taxon>
        <taxon>Trichomonascus ciferrii complex</taxon>
    </lineage>
</organism>
<dbReference type="GO" id="GO:0000463">
    <property type="term" value="P:maturation of LSU-rRNA from tricistronic rRNA transcript (SSU-rRNA, 5.8S rRNA, LSU-rRNA)"/>
    <property type="evidence" value="ECO:0007669"/>
    <property type="project" value="TreeGrafter"/>
</dbReference>
<keyword evidence="1" id="KW-0597">Phosphoprotein</keyword>
<reference evidence="4" key="1">
    <citation type="journal article" date="2019" name="G3 (Bethesda)">
        <title>Genome Assemblies of Two Rare Opportunistic Yeast Pathogens: Diutina rugosa (syn. Candida rugosa) and Trichomonascus ciferrii (syn. Candida ciferrii).</title>
        <authorList>
            <person name="Mixao V."/>
            <person name="Saus E."/>
            <person name="Hansen A.P."/>
            <person name="Lass-Florl C."/>
            <person name="Gabaldon T."/>
        </authorList>
    </citation>
    <scope>NUCLEOTIDE SEQUENCE</scope>
    <source>
        <strain evidence="4">CBS 4856</strain>
    </source>
</reference>
<dbReference type="InterPro" id="IPR057721">
    <property type="entry name" value="BCD1_alpha/beta"/>
</dbReference>
<dbReference type="AlphaFoldDB" id="A0A642UTD1"/>
<evidence type="ECO:0000313" key="4">
    <source>
        <dbReference type="EMBL" id="KAA8905040.1"/>
    </source>
</evidence>
<evidence type="ECO:0000313" key="5">
    <source>
        <dbReference type="Proteomes" id="UP000761534"/>
    </source>
</evidence>
<feature type="compositionally biased region" description="Acidic residues" evidence="2">
    <location>
        <begin position="205"/>
        <end position="235"/>
    </location>
</feature>
<dbReference type="PANTHER" id="PTHR13483:SF3">
    <property type="entry name" value="BOX C_D SNORNA PROTEIN 1"/>
    <property type="match status" value="1"/>
</dbReference>
<name>A0A642UTD1_9ASCO</name>
<sequence length="242" mass="27819">MYSCRGLPDPTKYVGKGEFSEHTINRDYNFLQRLGRGVQVTKNDVGDKGLKRTRKRHVPEMVKKNGVNIKVLPLGMRRAIWNKSGYNSKRKRFIWTLEWIQYSLESDKWQKREQIKSGFDGTPIEELVTRTFGEQSQPYEVYLKKIGCPANRQKIIKLDKTKPLNEELLDRTVIEFPTLYLIQSHSELPPDLYDDNDGSSSSSDSDSDSESESDSSSESEDDDDDNSNSDDEPPEETSSHRS</sequence>
<dbReference type="GO" id="GO:0048254">
    <property type="term" value="P:snoRNA localization"/>
    <property type="evidence" value="ECO:0007669"/>
    <property type="project" value="TreeGrafter"/>
</dbReference>
<dbReference type="GO" id="GO:0000492">
    <property type="term" value="P:box C/D snoRNP assembly"/>
    <property type="evidence" value="ECO:0007669"/>
    <property type="project" value="TreeGrafter"/>
</dbReference>
<dbReference type="VEuPathDB" id="FungiDB:TRICI_005368"/>
<dbReference type="GO" id="GO:0005634">
    <property type="term" value="C:nucleus"/>
    <property type="evidence" value="ECO:0007669"/>
    <property type="project" value="TreeGrafter"/>
</dbReference>
<dbReference type="Proteomes" id="UP000761534">
    <property type="component" value="Unassembled WGS sequence"/>
</dbReference>
<proteinExistence type="predicted"/>
<dbReference type="PANTHER" id="PTHR13483">
    <property type="entry name" value="BOX C_D SNORNA PROTEIN 1-RELATED"/>
    <property type="match status" value="1"/>
</dbReference>
<evidence type="ECO:0000259" key="3">
    <source>
        <dbReference type="Pfam" id="PF25790"/>
    </source>
</evidence>
<feature type="domain" description="BCD1 alpha/beta" evidence="3">
    <location>
        <begin position="60"/>
        <end position="185"/>
    </location>
</feature>
<dbReference type="EMBL" id="SWFS01000420">
    <property type="protein sequence ID" value="KAA8905040.1"/>
    <property type="molecule type" value="Genomic_DNA"/>
</dbReference>
<dbReference type="OrthoDB" id="272357at2759"/>